<gene>
    <name evidence="1" type="ORF">YASMINEVIRUS_71</name>
</gene>
<keyword evidence="2" id="KW-1185">Reference proteome</keyword>
<reference evidence="1 2" key="1">
    <citation type="submission" date="2018-10" db="EMBL/GenBank/DDBJ databases">
        <authorList>
            <consortium name="IHU Genomes"/>
        </authorList>
    </citation>
    <scope>NUCLEOTIDE SEQUENCE [LARGE SCALE GENOMIC DNA]</scope>
    <source>
        <strain evidence="1 2">A1</strain>
    </source>
</reference>
<evidence type="ECO:0000313" key="2">
    <source>
        <dbReference type="Proteomes" id="UP000594342"/>
    </source>
</evidence>
<accession>A0A5K0U6Q2</accession>
<protein>
    <submittedName>
        <fullName evidence="1">Uncharacterized protein</fullName>
    </submittedName>
</protein>
<dbReference type="Proteomes" id="UP000594342">
    <property type="component" value="Unassembled WGS sequence"/>
</dbReference>
<sequence>MQRATDSLVLRAIQENNLIFVSAQPDNTYFHWQVEIYLYQFEKHGIIDRCYALFGYTGQTPSAYAQRLAKKYPHVLFYKDTRTSNDYSPSIRPHLFAKFFKEYPHFGKNVFCHDSDIFLTKLPRFDLMLQPGDDVSYLSDTISYIGYEYIRDCSIRYKSKHKSLPDLDIFYGMCKAVGISPELVIANQPNSGGAQYLLKNIDHTYWEENERKCDELYSYLCKYEKTYPINHHIQKWTAGMWVDIWLLWKRGGKTKIHKELDFSWATGTVDEYNHYNIFHLAGITGSNCSDKFHKGKFTSETVFDAYINNSALFDHISRTNATYLYTNVIRDYVKNVYAPEKGIKLSPITFSPMTKSSVIQDNNVKRDLSSGLISGTDNAFVDVKRFILSTRGVCGGTYIRDDNKQCVGKSVWRSENGAYIIFWSGTHWIITYSRCEKEIGPKCGGLLSTTSKVPYTTDWNRSDIKITIL</sequence>
<comment type="caution">
    <text evidence="1">The sequence shown here is derived from an EMBL/GenBank/DDBJ whole genome shotgun (WGS) entry which is preliminary data.</text>
</comment>
<evidence type="ECO:0000313" key="1">
    <source>
        <dbReference type="EMBL" id="VBB17608.1"/>
    </source>
</evidence>
<organism evidence="1 2">
    <name type="scientific">Yasminevirus sp. GU-2018</name>
    <dbReference type="NCBI Taxonomy" id="2420051"/>
    <lineage>
        <taxon>Viruses</taxon>
        <taxon>Varidnaviria</taxon>
        <taxon>Bamfordvirae</taxon>
        <taxon>Nucleocytoviricota</taxon>
        <taxon>Megaviricetes</taxon>
        <taxon>Imitervirales</taxon>
        <taxon>Mimiviridae</taxon>
        <taxon>Klosneuvirinae</taxon>
        <taxon>Yasminevirus</taxon>
        <taxon>Yasminevirus saudimassiliense</taxon>
    </lineage>
</organism>
<dbReference type="EMBL" id="UPSH01000001">
    <property type="protein sequence ID" value="VBB17608.1"/>
    <property type="molecule type" value="Genomic_DNA"/>
</dbReference>
<name>A0A5K0U6Q2_9VIRU</name>
<proteinExistence type="predicted"/>